<keyword evidence="2 5" id="KW-0812">Transmembrane</keyword>
<evidence type="ECO:0000256" key="5">
    <source>
        <dbReference type="SAM" id="Phobius"/>
    </source>
</evidence>
<dbReference type="EMBL" id="PEYM01000059">
    <property type="protein sequence ID" value="PIS30250.1"/>
    <property type="molecule type" value="Genomic_DNA"/>
</dbReference>
<evidence type="ECO:0000256" key="4">
    <source>
        <dbReference type="ARBA" id="ARBA00023136"/>
    </source>
</evidence>
<reference evidence="6 7" key="1">
    <citation type="submission" date="2017-09" db="EMBL/GenBank/DDBJ databases">
        <title>Depth-based differentiation of microbial function through sediment-hosted aquifers and enrichment of novel symbionts in the deep terrestrial subsurface.</title>
        <authorList>
            <person name="Probst A.J."/>
            <person name="Ladd B."/>
            <person name="Jarett J.K."/>
            <person name="Geller-Mcgrath D.E."/>
            <person name="Sieber C.M."/>
            <person name="Emerson J.B."/>
            <person name="Anantharaman K."/>
            <person name="Thomas B.C."/>
            <person name="Malmstrom R."/>
            <person name="Stieglmeier M."/>
            <person name="Klingl A."/>
            <person name="Woyke T."/>
            <person name="Ryan C.M."/>
            <person name="Banfield J.F."/>
        </authorList>
    </citation>
    <scope>NUCLEOTIDE SEQUENCE [LARGE SCALE GENOMIC DNA]</scope>
    <source>
        <strain evidence="6">CG08_land_8_20_14_0_20_45_16</strain>
    </source>
</reference>
<keyword evidence="3 5" id="KW-1133">Transmembrane helix</keyword>
<accession>A0A2H0XYX4</accession>
<evidence type="ECO:0000313" key="7">
    <source>
        <dbReference type="Proteomes" id="UP000231343"/>
    </source>
</evidence>
<feature type="transmembrane region" description="Helical" evidence="5">
    <location>
        <begin position="56"/>
        <end position="79"/>
    </location>
</feature>
<comment type="caution">
    <text evidence="6">The sequence shown here is derived from an EMBL/GenBank/DDBJ whole genome shotgun (WGS) entry which is preliminary data.</text>
</comment>
<name>A0A2H0XYX4_UNCSA</name>
<dbReference type="PANTHER" id="PTHR37306">
    <property type="entry name" value="COLICIN V PRODUCTION PROTEIN"/>
    <property type="match status" value="1"/>
</dbReference>
<protein>
    <recommendedName>
        <fullName evidence="8">Colicin V production protein</fullName>
    </recommendedName>
</protein>
<evidence type="ECO:0008006" key="8">
    <source>
        <dbReference type="Google" id="ProtNLM"/>
    </source>
</evidence>
<evidence type="ECO:0000256" key="3">
    <source>
        <dbReference type="ARBA" id="ARBA00022989"/>
    </source>
</evidence>
<evidence type="ECO:0000313" key="6">
    <source>
        <dbReference type="EMBL" id="PIS30250.1"/>
    </source>
</evidence>
<dbReference type="GO" id="GO:0016020">
    <property type="term" value="C:membrane"/>
    <property type="evidence" value="ECO:0007669"/>
    <property type="project" value="UniProtKB-SubCell"/>
</dbReference>
<dbReference type="InterPro" id="IPR003825">
    <property type="entry name" value="Colicin-V_CvpA"/>
</dbReference>
<evidence type="ECO:0000256" key="2">
    <source>
        <dbReference type="ARBA" id="ARBA00022692"/>
    </source>
</evidence>
<organism evidence="6 7">
    <name type="scientific">Candidatus Saganbacteria bacterium CG08_land_8_20_14_0_20_45_16</name>
    <dbReference type="NCBI Taxonomy" id="2014293"/>
    <lineage>
        <taxon>Bacteria</taxon>
        <taxon>Bacillati</taxon>
        <taxon>Saganbacteria</taxon>
    </lineage>
</organism>
<sequence>MVDIIIVIVVLVFVALGLREGLVKALSSVAAMLFALLLANAAVSSLNLLEAQNISTVILFLLVTLVTYFVLDLLLTLLFKRVIYIAILGPVDKFGGGLVGGFKGLLIAGVILQLLLYCPFEAATKEQMQSAYLGRLARWAYAWAYPFAKNFRPEVKDFIKVEDSKNKKVPAIKKISTQELSKTAGKIVEQAKEHQADVIKLIKENKLVPGVPEK</sequence>
<comment type="subcellular location">
    <subcellularLocation>
        <location evidence="1">Membrane</location>
        <topology evidence="1">Multi-pass membrane protein</topology>
    </subcellularLocation>
</comment>
<proteinExistence type="predicted"/>
<dbReference type="GO" id="GO:0009403">
    <property type="term" value="P:toxin biosynthetic process"/>
    <property type="evidence" value="ECO:0007669"/>
    <property type="project" value="InterPro"/>
</dbReference>
<gene>
    <name evidence="6" type="ORF">COT42_03485</name>
</gene>
<dbReference type="Proteomes" id="UP000231343">
    <property type="component" value="Unassembled WGS sequence"/>
</dbReference>
<dbReference type="Pfam" id="PF02674">
    <property type="entry name" value="Colicin_V"/>
    <property type="match status" value="1"/>
</dbReference>
<feature type="transmembrane region" description="Helical" evidence="5">
    <location>
        <begin position="99"/>
        <end position="120"/>
    </location>
</feature>
<feature type="transmembrane region" description="Helical" evidence="5">
    <location>
        <begin position="29"/>
        <end position="49"/>
    </location>
</feature>
<evidence type="ECO:0000256" key="1">
    <source>
        <dbReference type="ARBA" id="ARBA00004141"/>
    </source>
</evidence>
<keyword evidence="4 5" id="KW-0472">Membrane</keyword>
<dbReference type="PANTHER" id="PTHR37306:SF1">
    <property type="entry name" value="COLICIN V PRODUCTION PROTEIN"/>
    <property type="match status" value="1"/>
</dbReference>
<dbReference type="AlphaFoldDB" id="A0A2H0XYX4"/>